<dbReference type="Gene3D" id="3.60.15.10">
    <property type="entry name" value="Ribonuclease Z/Hydroxyacylglutathione hydrolase-like"/>
    <property type="match status" value="1"/>
</dbReference>
<organism evidence="6 7">
    <name type="scientific">Paenibacillus uliginis N3/975</name>
    <dbReference type="NCBI Taxonomy" id="1313296"/>
    <lineage>
        <taxon>Bacteria</taxon>
        <taxon>Bacillati</taxon>
        <taxon>Bacillota</taxon>
        <taxon>Bacilli</taxon>
        <taxon>Bacillales</taxon>
        <taxon>Paenibacillaceae</taxon>
        <taxon>Paenibacillus</taxon>
    </lineage>
</organism>
<keyword evidence="1" id="KW-0862">Zinc</keyword>
<gene>
    <name evidence="6" type="ORF">SAMN05661091_1483</name>
</gene>
<accession>A0A1X7H150</accession>
<reference evidence="6 7" key="1">
    <citation type="submission" date="2017-04" db="EMBL/GenBank/DDBJ databases">
        <authorList>
            <person name="Afonso C.L."/>
            <person name="Miller P.J."/>
            <person name="Scott M.A."/>
            <person name="Spackman E."/>
            <person name="Goraichik I."/>
            <person name="Dimitrov K.M."/>
            <person name="Suarez D.L."/>
            <person name="Swayne D.E."/>
        </authorList>
    </citation>
    <scope>NUCLEOTIDE SEQUENCE [LARGE SCALE GENOMIC DNA]</scope>
    <source>
        <strain evidence="6 7">N3/975</strain>
    </source>
</reference>
<dbReference type="RefSeq" id="WP_208918411.1">
    <property type="nucleotide sequence ID" value="NZ_LT840184.1"/>
</dbReference>
<comment type="function">
    <text evidence="3">Counteracts the endogenous Pycsar antiviral defense system. Phosphodiesterase that enables metal-dependent hydrolysis of host cyclic nucleotide Pycsar defense signals such as cCMP and cUMP.</text>
</comment>
<feature type="domain" description="Metallo-beta-lactamase" evidence="5">
    <location>
        <begin position="18"/>
        <end position="203"/>
    </location>
</feature>
<dbReference type="SUPFAM" id="SSF56281">
    <property type="entry name" value="Metallo-hydrolase/oxidoreductase"/>
    <property type="match status" value="1"/>
</dbReference>
<evidence type="ECO:0000259" key="5">
    <source>
        <dbReference type="SMART" id="SM00849"/>
    </source>
</evidence>
<comment type="catalytic activity">
    <reaction evidence="4">
        <text>3',5'-cyclic UMP + H2O = UMP + H(+)</text>
        <dbReference type="Rhea" id="RHEA:70575"/>
        <dbReference type="ChEBI" id="CHEBI:15377"/>
        <dbReference type="ChEBI" id="CHEBI:15378"/>
        <dbReference type="ChEBI" id="CHEBI:57865"/>
        <dbReference type="ChEBI" id="CHEBI:184387"/>
    </reaction>
    <physiologicalReaction direction="left-to-right" evidence="4">
        <dbReference type="Rhea" id="RHEA:70576"/>
    </physiologicalReaction>
</comment>
<dbReference type="InterPro" id="IPR036866">
    <property type="entry name" value="RibonucZ/Hydroxyglut_hydro"/>
</dbReference>
<dbReference type="Pfam" id="PF23023">
    <property type="entry name" value="Anti-Pycsar_Apyc1"/>
    <property type="match status" value="1"/>
</dbReference>
<evidence type="ECO:0000313" key="6">
    <source>
        <dbReference type="EMBL" id="SMF77806.1"/>
    </source>
</evidence>
<proteinExistence type="predicted"/>
<evidence type="ECO:0000256" key="4">
    <source>
        <dbReference type="ARBA" id="ARBA00048505"/>
    </source>
</evidence>
<evidence type="ECO:0000256" key="2">
    <source>
        <dbReference type="ARBA" id="ARBA00034221"/>
    </source>
</evidence>
<sequence length="249" mass="28324">MEITLMGTASAASGAGRDNTYLLIRNEEDCTMVDVGGNPLGKLKQLQVSTHQVKRVVFTHLHIDHIYGLPSLLWGMWLDHRTEPLDVYCDEGGREWLKQWLEHLQVTEWAIRFEIRIKTYIWKQQSIIAEGSEWTMSVLPGRHSVPTVGVMMIHEGKVLVYSSDTMINPCIKGLPAIDLLIHEATTARIELESHTSLEQLVSYYNWATVDRVTLVHTTDGEPYTDILEQMPEEISRKITLGQELTTVTL</sequence>
<dbReference type="PANTHER" id="PTHR46018">
    <property type="entry name" value="ZINC PHOSPHODIESTERASE ELAC PROTEIN 1"/>
    <property type="match status" value="1"/>
</dbReference>
<dbReference type="Proteomes" id="UP000192940">
    <property type="component" value="Chromosome I"/>
</dbReference>
<dbReference type="GO" id="GO:0042781">
    <property type="term" value="F:3'-tRNA processing endoribonuclease activity"/>
    <property type="evidence" value="ECO:0007669"/>
    <property type="project" value="TreeGrafter"/>
</dbReference>
<keyword evidence="7" id="KW-1185">Reference proteome</keyword>
<dbReference type="AlphaFoldDB" id="A0A1X7H150"/>
<dbReference type="InterPro" id="IPR001279">
    <property type="entry name" value="Metallo-B-lactamas"/>
</dbReference>
<dbReference type="PANTHER" id="PTHR46018:SF3">
    <property type="entry name" value="ARYLSULFATASE"/>
    <property type="match status" value="1"/>
</dbReference>
<dbReference type="EMBL" id="LT840184">
    <property type="protein sequence ID" value="SMF77806.1"/>
    <property type="molecule type" value="Genomic_DNA"/>
</dbReference>
<name>A0A1X7H150_9BACL</name>
<evidence type="ECO:0000256" key="1">
    <source>
        <dbReference type="ARBA" id="ARBA00022833"/>
    </source>
</evidence>
<dbReference type="SMART" id="SM00849">
    <property type="entry name" value="Lactamase_B"/>
    <property type="match status" value="1"/>
</dbReference>
<protein>
    <submittedName>
        <fullName evidence="6">Ribonuclease Z</fullName>
    </submittedName>
</protein>
<comment type="catalytic activity">
    <reaction evidence="2">
        <text>3',5'-cyclic CMP + H2O = CMP + H(+)</text>
        <dbReference type="Rhea" id="RHEA:72675"/>
        <dbReference type="ChEBI" id="CHEBI:15377"/>
        <dbReference type="ChEBI" id="CHEBI:15378"/>
        <dbReference type="ChEBI" id="CHEBI:58003"/>
        <dbReference type="ChEBI" id="CHEBI:60377"/>
    </reaction>
    <physiologicalReaction direction="left-to-right" evidence="2">
        <dbReference type="Rhea" id="RHEA:72676"/>
    </physiologicalReaction>
</comment>
<evidence type="ECO:0000313" key="7">
    <source>
        <dbReference type="Proteomes" id="UP000192940"/>
    </source>
</evidence>
<evidence type="ECO:0000256" key="3">
    <source>
        <dbReference type="ARBA" id="ARBA00034301"/>
    </source>
</evidence>
<dbReference type="STRING" id="1313296.SAMN05661091_1483"/>
<dbReference type="CDD" id="cd16272">
    <property type="entry name" value="RNaseZ_MBL-fold"/>
    <property type="match status" value="1"/>
</dbReference>